<evidence type="ECO:0000313" key="4">
    <source>
        <dbReference type="Proteomes" id="UP000013782"/>
    </source>
</evidence>
<dbReference type="InterPro" id="IPR029058">
    <property type="entry name" value="AB_hydrolase_fold"/>
</dbReference>
<dbReference type="GO" id="GO:0016787">
    <property type="term" value="F:hydrolase activity"/>
    <property type="evidence" value="ECO:0007669"/>
    <property type="project" value="UniProtKB-KW"/>
</dbReference>
<dbReference type="PRINTS" id="PR00111">
    <property type="entry name" value="ABHYDROLASE"/>
</dbReference>
<dbReference type="RefSeq" id="WP_010758599.1">
    <property type="nucleotide sequence ID" value="NZ_ASWD01000004.1"/>
</dbReference>
<dbReference type="Proteomes" id="UP000013782">
    <property type="component" value="Unassembled WGS sequence"/>
</dbReference>
<dbReference type="PANTHER" id="PTHR43798:SF31">
    <property type="entry name" value="AB HYDROLASE SUPERFAMILY PROTEIN YCLE"/>
    <property type="match status" value="1"/>
</dbReference>
<sequence>MIVWIIAILLLVVLGVLLLQFVKDRKAAYRRLENYTVTTFESSFGTMSYVDEGSGEAILISHGIFGGYDQGMVSLKQVAGERCRKLAPSRFGYIGSALPSEPTPKNQALVFKELLDDLGIDQVYLLATSAGGAAGLRFALDFPERTKGLILLSSGAPDKKRTEEEIRKMGLQGPPPMIVNDFIMWFAMKYFSAMFTQMMGAKIEKNQLFTTMLPASPRKKGVAADTKVTNTDMTRNYEKYPLEELNVPLLVCHAKDDPMASYQTIEKLLARVPDQAHTAICESGGHIMADSGDLVDRAIQQFMNQT</sequence>
<evidence type="ECO:0000256" key="1">
    <source>
        <dbReference type="ARBA" id="ARBA00022801"/>
    </source>
</evidence>
<dbReference type="EMBL" id="AJAQ01000035">
    <property type="protein sequence ID" value="EOH91086.1"/>
    <property type="molecule type" value="Genomic_DNA"/>
</dbReference>
<dbReference type="GO" id="GO:0016020">
    <property type="term" value="C:membrane"/>
    <property type="evidence" value="ECO:0007669"/>
    <property type="project" value="TreeGrafter"/>
</dbReference>
<name>R2SDZ4_9ENTE</name>
<dbReference type="PATRIC" id="fig|1158607.3.peg.3622"/>
<keyword evidence="4" id="KW-1185">Reference proteome</keyword>
<evidence type="ECO:0000313" key="3">
    <source>
        <dbReference type="EMBL" id="EOH91086.1"/>
    </source>
</evidence>
<dbReference type="AlphaFoldDB" id="R2SDZ4"/>
<dbReference type="InterPro" id="IPR000073">
    <property type="entry name" value="AB_hydrolase_1"/>
</dbReference>
<comment type="caution">
    <text evidence="3">The sequence shown here is derived from an EMBL/GenBank/DDBJ whole genome shotgun (WGS) entry which is preliminary data.</text>
</comment>
<accession>R2SDZ4</accession>
<dbReference type="InterPro" id="IPR050266">
    <property type="entry name" value="AB_hydrolase_sf"/>
</dbReference>
<evidence type="ECO:0000259" key="2">
    <source>
        <dbReference type="Pfam" id="PF12697"/>
    </source>
</evidence>
<dbReference type="PANTHER" id="PTHR43798">
    <property type="entry name" value="MONOACYLGLYCEROL LIPASE"/>
    <property type="match status" value="1"/>
</dbReference>
<dbReference type="eggNOG" id="COG2021">
    <property type="taxonomic scope" value="Bacteria"/>
</dbReference>
<proteinExistence type="predicted"/>
<dbReference type="Gene3D" id="3.40.50.1820">
    <property type="entry name" value="alpha/beta hydrolase"/>
    <property type="match status" value="1"/>
</dbReference>
<protein>
    <recommendedName>
        <fullName evidence="2">AB hydrolase-1 domain-containing protein</fullName>
    </recommendedName>
</protein>
<gene>
    <name evidence="3" type="ORF">UAU_03625</name>
</gene>
<dbReference type="SUPFAM" id="SSF53474">
    <property type="entry name" value="alpha/beta-Hydrolases"/>
    <property type="match status" value="1"/>
</dbReference>
<dbReference type="Pfam" id="PF12697">
    <property type="entry name" value="Abhydrolase_6"/>
    <property type="match status" value="1"/>
</dbReference>
<dbReference type="STRING" id="160454.RV10_GL001098"/>
<dbReference type="HOGENOM" id="CLU_020336_49_1_9"/>
<keyword evidence="1" id="KW-0378">Hydrolase</keyword>
<reference evidence="3 4" key="1">
    <citation type="submission" date="2013-02" db="EMBL/GenBank/DDBJ databases">
        <title>The Genome Sequence of Enterococcus pallens BAA-351.</title>
        <authorList>
            <consortium name="The Broad Institute Genome Sequencing Platform"/>
            <consortium name="The Broad Institute Genome Sequencing Center for Infectious Disease"/>
            <person name="Earl A.M."/>
            <person name="Gilmore M.S."/>
            <person name="Lebreton F."/>
            <person name="Walker B."/>
            <person name="Young S.K."/>
            <person name="Zeng Q."/>
            <person name="Gargeya S."/>
            <person name="Fitzgerald M."/>
            <person name="Haas B."/>
            <person name="Abouelleil A."/>
            <person name="Alvarado L."/>
            <person name="Arachchi H.M."/>
            <person name="Berlin A.M."/>
            <person name="Chapman S.B."/>
            <person name="Dewar J."/>
            <person name="Goldberg J."/>
            <person name="Griggs A."/>
            <person name="Gujja S."/>
            <person name="Hansen M."/>
            <person name="Howarth C."/>
            <person name="Imamovic A."/>
            <person name="Larimer J."/>
            <person name="McCowan C."/>
            <person name="Murphy C."/>
            <person name="Neiman D."/>
            <person name="Pearson M."/>
            <person name="Priest M."/>
            <person name="Roberts A."/>
            <person name="Saif S."/>
            <person name="Shea T."/>
            <person name="Sisk P."/>
            <person name="Sykes S."/>
            <person name="Wortman J."/>
            <person name="Nusbaum C."/>
            <person name="Birren B."/>
        </authorList>
    </citation>
    <scope>NUCLEOTIDE SEQUENCE [LARGE SCALE GENOMIC DNA]</scope>
    <source>
        <strain evidence="3 4">ATCC BAA-351</strain>
    </source>
</reference>
<feature type="domain" description="AB hydrolase-1" evidence="2">
    <location>
        <begin position="59"/>
        <end position="292"/>
    </location>
</feature>
<organism evidence="3 4">
    <name type="scientific">Enterococcus pallens ATCC BAA-351</name>
    <dbReference type="NCBI Taxonomy" id="1158607"/>
    <lineage>
        <taxon>Bacteria</taxon>
        <taxon>Bacillati</taxon>
        <taxon>Bacillota</taxon>
        <taxon>Bacilli</taxon>
        <taxon>Lactobacillales</taxon>
        <taxon>Enterococcaceae</taxon>
        <taxon>Enterococcus</taxon>
    </lineage>
</organism>